<keyword evidence="5" id="KW-0426">Late protein</keyword>
<dbReference type="InterPro" id="IPR007626">
    <property type="entry name" value="Herpesvirus_viron_egress-type"/>
</dbReference>
<evidence type="ECO:0000313" key="12">
    <source>
        <dbReference type="Proteomes" id="UP000137095"/>
    </source>
</evidence>
<sequence length="340" mass="35743">MALLEKAVQADLVAVTRRILRLNNSDLRVTDYALICKNPNYSLCDAMLKTDVVYSVEYLLSFWEAKTQHVPCFVFKNTGRAVSLCCYVRPPVKLANCPRVREFNVLRVNESIVVGLKDIEQIKPSAQGILTNCVVRRSACGSAYNIELVAFGPDNELEYEALLRELYLKKTRAGGAWRHASPRAAAGTAVAALADATVLTAAPLGTPASEAAGAAPPACRSRRAGVCRCEPRFFDRDGNDVGAPGEGRRYAAEPAPPPPASPGAAGRRATGAASRTWPGGAAPSAAVAPSSTLLAGAPSARFGFGPWVRSPRAISSVVLAAVGLALILGGYVLGSAAPRA</sequence>
<dbReference type="OrthoDB" id="12689at10239"/>
<organismHost>
    <name type="scientific">Tupaia belangeri</name>
    <name type="common">Common tree shrew</name>
    <name type="synonym">Tupaia glis belangeri</name>
    <dbReference type="NCBI Taxonomy" id="37347"/>
</organismHost>
<dbReference type="EMBL" id="AF281817">
    <property type="protein sequence ID" value="AAK57099.1"/>
    <property type="molecule type" value="Genomic_DNA"/>
</dbReference>
<evidence type="ECO:0000256" key="5">
    <source>
        <dbReference type="ARBA" id="ARBA00022921"/>
    </source>
</evidence>
<feature type="region of interest" description="Disordered" evidence="9">
    <location>
        <begin position="238"/>
        <end position="283"/>
    </location>
</feature>
<dbReference type="RefSeq" id="NP_116404.1">
    <property type="nucleotide sequence ID" value="NC_002794.1"/>
</dbReference>
<organism evidence="11 12">
    <name type="scientific">Tupaiid herpesvirus 1 (strain 1)</name>
    <name type="common">TuHV-1</name>
    <name type="synonym">Herpesvirus tupaia (strain 1)</name>
    <dbReference type="NCBI Taxonomy" id="10397"/>
    <lineage>
        <taxon>Viruses</taxon>
        <taxon>Duplodnaviria</taxon>
        <taxon>Heunggongvirae</taxon>
        <taxon>Peploviricota</taxon>
        <taxon>Herviviricetes</taxon>
        <taxon>Herpesvirales</taxon>
        <taxon>Orthoherpesviridae</taxon>
        <taxon>Betaherpesvirinae</taxon>
        <taxon>Quwivirus</taxon>
        <taxon>Quwivirus tupaiidbeta1</taxon>
    </lineage>
</organism>
<name>Q91TN8_TUHV1</name>
<feature type="compositionally biased region" description="Low complexity" evidence="9">
    <location>
        <begin position="262"/>
        <end position="283"/>
    </location>
</feature>
<dbReference type="HAMAP" id="MF_04024">
    <property type="entry name" value="HSV_NEC2"/>
    <property type="match status" value="1"/>
</dbReference>
<keyword evidence="12" id="KW-1185">Reference proteome</keyword>
<dbReference type="GO" id="GO:0044201">
    <property type="term" value="C:host cell nuclear inner membrane"/>
    <property type="evidence" value="ECO:0007669"/>
    <property type="project" value="UniProtKB-SubCell"/>
</dbReference>
<accession>Q91TN8</accession>
<evidence type="ECO:0000256" key="10">
    <source>
        <dbReference type="SAM" id="Phobius"/>
    </source>
</evidence>
<keyword evidence="7 10" id="KW-0472">Membrane</keyword>
<evidence type="ECO:0000256" key="2">
    <source>
        <dbReference type="ARBA" id="ARBA00022562"/>
    </source>
</evidence>
<dbReference type="Pfam" id="PF04541">
    <property type="entry name" value="Herpes_U34"/>
    <property type="match status" value="1"/>
</dbReference>
<keyword evidence="3 10" id="KW-0812">Transmembrane</keyword>
<feature type="transmembrane region" description="Helical" evidence="10">
    <location>
        <begin position="313"/>
        <end position="334"/>
    </location>
</feature>
<comment type="subcellular location">
    <subcellularLocation>
        <location evidence="8">Host nucleus inner membrane</location>
        <topology evidence="8">Single-pass membrane protein</topology>
    </subcellularLocation>
</comment>
<dbReference type="KEGG" id="vg:921143"/>
<evidence type="ECO:0000256" key="9">
    <source>
        <dbReference type="SAM" id="MobiDB-lite"/>
    </source>
</evidence>
<evidence type="ECO:0000256" key="8">
    <source>
        <dbReference type="ARBA" id="ARBA00043948"/>
    </source>
</evidence>
<protein>
    <submittedName>
        <fullName evidence="11">T50</fullName>
    </submittedName>
</protein>
<evidence type="ECO:0000256" key="6">
    <source>
        <dbReference type="ARBA" id="ARBA00022989"/>
    </source>
</evidence>
<keyword evidence="4" id="KW-1043">Host membrane</keyword>
<keyword evidence="6 10" id="KW-1133">Transmembrane helix</keyword>
<evidence type="ECO:0000256" key="7">
    <source>
        <dbReference type="ARBA" id="ARBA00023136"/>
    </source>
</evidence>
<proteinExistence type="inferred from homology"/>
<evidence type="ECO:0000256" key="4">
    <source>
        <dbReference type="ARBA" id="ARBA00022870"/>
    </source>
</evidence>
<evidence type="ECO:0000256" key="3">
    <source>
        <dbReference type="ARBA" id="ARBA00022692"/>
    </source>
</evidence>
<dbReference type="GeneID" id="921143"/>
<evidence type="ECO:0000313" key="11">
    <source>
        <dbReference type="EMBL" id="AAK57099.1"/>
    </source>
</evidence>
<keyword evidence="1" id="KW-0597">Phosphoprotein</keyword>
<keyword evidence="2" id="KW-1048">Host nucleus</keyword>
<evidence type="ECO:0000256" key="1">
    <source>
        <dbReference type="ARBA" id="ARBA00022553"/>
    </source>
</evidence>
<dbReference type="Proteomes" id="UP000137095">
    <property type="component" value="Segment"/>
</dbReference>
<reference evidence="11 12" key="1">
    <citation type="journal article" date="2001" name="J. Virol.">
        <title>Analysis and characterization of the complete genome of tupaia (tree shrew) herpesvirus.</title>
        <authorList>
            <person name="Bahr U."/>
            <person name="Darai G."/>
        </authorList>
    </citation>
    <scope>NUCLEOTIDE SEQUENCE [LARGE SCALE GENOMIC DNA]</scope>
    <source>
        <strain evidence="11">2</strain>
    </source>
</reference>